<accession>A0A644WCU9</accession>
<gene>
    <name evidence="2" type="ORF">SDC9_47597</name>
</gene>
<feature type="transmembrane region" description="Helical" evidence="1">
    <location>
        <begin position="7"/>
        <end position="25"/>
    </location>
</feature>
<keyword evidence="1" id="KW-0812">Transmembrane</keyword>
<keyword evidence="1" id="KW-0472">Membrane</keyword>
<keyword evidence="1" id="KW-1133">Transmembrane helix</keyword>
<dbReference type="AlphaFoldDB" id="A0A644WCU9"/>
<name>A0A644WCU9_9ZZZZ</name>
<organism evidence="2">
    <name type="scientific">bioreactor metagenome</name>
    <dbReference type="NCBI Taxonomy" id="1076179"/>
    <lineage>
        <taxon>unclassified sequences</taxon>
        <taxon>metagenomes</taxon>
        <taxon>ecological metagenomes</taxon>
    </lineage>
</organism>
<protein>
    <submittedName>
        <fullName evidence="2">Uncharacterized protein</fullName>
    </submittedName>
</protein>
<reference evidence="2" key="1">
    <citation type="submission" date="2019-08" db="EMBL/GenBank/DDBJ databases">
        <authorList>
            <person name="Kucharzyk K."/>
            <person name="Murdoch R.W."/>
            <person name="Higgins S."/>
            <person name="Loffler F."/>
        </authorList>
    </citation>
    <scope>NUCLEOTIDE SEQUENCE</scope>
</reference>
<sequence length="146" mass="17136">MKISIKLIIIILISITILGFIFLMYPRSGTFETLILNKYKDMNLKIISIKDSSENKLTILEDQRDLNKVINYFNNLNIKEINSFKENSIISDYITFQYENTNFNIRILDDTHVKISSTLPGRHNNQIYEITNSKINIDFILELNKL</sequence>
<evidence type="ECO:0000256" key="1">
    <source>
        <dbReference type="SAM" id="Phobius"/>
    </source>
</evidence>
<proteinExistence type="predicted"/>
<evidence type="ECO:0000313" key="2">
    <source>
        <dbReference type="EMBL" id="MPM01357.1"/>
    </source>
</evidence>
<comment type="caution">
    <text evidence="2">The sequence shown here is derived from an EMBL/GenBank/DDBJ whole genome shotgun (WGS) entry which is preliminary data.</text>
</comment>
<dbReference type="EMBL" id="VSSQ01000791">
    <property type="protein sequence ID" value="MPM01357.1"/>
    <property type="molecule type" value="Genomic_DNA"/>
</dbReference>